<proteinExistence type="predicted"/>
<dbReference type="Pfam" id="PF00072">
    <property type="entry name" value="Response_reg"/>
    <property type="match status" value="1"/>
</dbReference>
<feature type="domain" description="Response regulatory" evidence="3">
    <location>
        <begin position="12"/>
        <end position="128"/>
    </location>
</feature>
<evidence type="ECO:0000256" key="1">
    <source>
        <dbReference type="ARBA" id="ARBA00022553"/>
    </source>
</evidence>
<keyword evidence="5" id="KW-1185">Reference proteome</keyword>
<dbReference type="PANTHER" id="PTHR44591">
    <property type="entry name" value="STRESS RESPONSE REGULATOR PROTEIN 1"/>
    <property type="match status" value="1"/>
</dbReference>
<name>A0ABS5SIB5_9BACT</name>
<dbReference type="RefSeq" id="WP_214176595.1">
    <property type="nucleotide sequence ID" value="NZ_JAHCVK010000012.1"/>
</dbReference>
<dbReference type="InterPro" id="IPR050595">
    <property type="entry name" value="Bact_response_regulator"/>
</dbReference>
<dbReference type="EMBL" id="JAHCVK010000012">
    <property type="protein sequence ID" value="MBT0654587.1"/>
    <property type="molecule type" value="Genomic_DNA"/>
</dbReference>
<dbReference type="SUPFAM" id="SSF52172">
    <property type="entry name" value="CheY-like"/>
    <property type="match status" value="1"/>
</dbReference>
<dbReference type="PROSITE" id="PS50110">
    <property type="entry name" value="RESPONSE_REGULATORY"/>
    <property type="match status" value="1"/>
</dbReference>
<protein>
    <submittedName>
        <fullName evidence="4">Response regulator</fullName>
    </submittedName>
</protein>
<accession>A0ABS5SIB5</accession>
<reference evidence="4 5" key="1">
    <citation type="submission" date="2021-05" db="EMBL/GenBank/DDBJ databases">
        <title>The draft genome of Geobacter luticola JCM 17780.</title>
        <authorList>
            <person name="Xu Z."/>
            <person name="Masuda Y."/>
            <person name="Itoh H."/>
            <person name="Senoo K."/>
        </authorList>
    </citation>
    <scope>NUCLEOTIDE SEQUENCE [LARGE SCALE GENOMIC DNA]</scope>
    <source>
        <strain evidence="4 5">JCM 17780</strain>
    </source>
</reference>
<organism evidence="4 5">
    <name type="scientific">Geomobilimonas luticola</name>
    <dbReference type="NCBI Taxonomy" id="1114878"/>
    <lineage>
        <taxon>Bacteria</taxon>
        <taxon>Pseudomonadati</taxon>
        <taxon>Thermodesulfobacteriota</taxon>
        <taxon>Desulfuromonadia</taxon>
        <taxon>Geobacterales</taxon>
        <taxon>Geobacteraceae</taxon>
        <taxon>Geomobilimonas</taxon>
    </lineage>
</organism>
<dbReference type="Proteomes" id="UP000756860">
    <property type="component" value="Unassembled WGS sequence"/>
</dbReference>
<gene>
    <name evidence="4" type="ORF">KI810_16160</name>
</gene>
<feature type="modified residue" description="4-aspartylphosphate" evidence="2">
    <location>
        <position position="63"/>
    </location>
</feature>
<evidence type="ECO:0000313" key="4">
    <source>
        <dbReference type="EMBL" id="MBT0654587.1"/>
    </source>
</evidence>
<dbReference type="SMART" id="SM00448">
    <property type="entry name" value="REC"/>
    <property type="match status" value="1"/>
</dbReference>
<dbReference type="PANTHER" id="PTHR44591:SF23">
    <property type="entry name" value="CHEY SUBFAMILY"/>
    <property type="match status" value="1"/>
</dbReference>
<comment type="caution">
    <text evidence="4">The sequence shown here is derived from an EMBL/GenBank/DDBJ whole genome shotgun (WGS) entry which is preliminary data.</text>
</comment>
<sequence length="137" mass="15418">METLKSGGSRLSILYVEDEPVVREMVKFVLTRKYPEMEIHVAGDGRTGLELFREHKPDLILTDARMPVMDGFQMARAMLEENPSARIIMITACSDPDYVQEMVKTGINRHVTKPIIHKELFEAIDDCLAPITGGDKG</sequence>
<dbReference type="InterPro" id="IPR001789">
    <property type="entry name" value="Sig_transdc_resp-reg_receiver"/>
</dbReference>
<evidence type="ECO:0000259" key="3">
    <source>
        <dbReference type="PROSITE" id="PS50110"/>
    </source>
</evidence>
<dbReference type="CDD" id="cd17536">
    <property type="entry name" value="REC_YesN-like"/>
    <property type="match status" value="1"/>
</dbReference>
<dbReference type="Gene3D" id="3.40.50.2300">
    <property type="match status" value="1"/>
</dbReference>
<evidence type="ECO:0000256" key="2">
    <source>
        <dbReference type="PROSITE-ProRule" id="PRU00169"/>
    </source>
</evidence>
<dbReference type="InterPro" id="IPR011006">
    <property type="entry name" value="CheY-like_superfamily"/>
</dbReference>
<keyword evidence="1 2" id="KW-0597">Phosphoprotein</keyword>
<evidence type="ECO:0000313" key="5">
    <source>
        <dbReference type="Proteomes" id="UP000756860"/>
    </source>
</evidence>